<name>E1GXQ9_9BACT</name>
<comment type="caution">
    <text evidence="1">The sequence shown here is derived from an EMBL/GenBank/DDBJ whole genome shotgun (WGS) entry which is preliminary data.</text>
</comment>
<reference evidence="1 2" key="1">
    <citation type="submission" date="2010-09" db="EMBL/GenBank/DDBJ databases">
        <authorList>
            <person name="Harkins D.M."/>
            <person name="Madupu R."/>
            <person name="Durkin A.S."/>
            <person name="Torralba M."/>
            <person name="Methe B."/>
            <person name="Sutton G.G."/>
            <person name="Nelson K.E."/>
        </authorList>
    </citation>
    <scope>NUCLEOTIDE SEQUENCE [LARGE SCALE GENOMIC DNA]</scope>
    <source>
        <strain evidence="1 2">CRIS 21A-A</strain>
    </source>
</reference>
<evidence type="ECO:0000313" key="1">
    <source>
        <dbReference type="EMBL" id="EFN90688.1"/>
    </source>
</evidence>
<proteinExistence type="predicted"/>
<gene>
    <name evidence="1" type="ORF">HMPREF9018_1374</name>
</gene>
<accession>E1GXQ9</accession>
<dbReference type="EMBL" id="ADFQ01000086">
    <property type="protein sequence ID" value="EFN90688.1"/>
    <property type="molecule type" value="Genomic_DNA"/>
</dbReference>
<evidence type="ECO:0000313" key="2">
    <source>
        <dbReference type="Proteomes" id="UP000016016"/>
    </source>
</evidence>
<protein>
    <submittedName>
        <fullName evidence="1">Uncharacterized protein</fullName>
    </submittedName>
</protein>
<dbReference type="Proteomes" id="UP000016016">
    <property type="component" value="Unassembled WGS sequence"/>
</dbReference>
<organism evidence="1 2">
    <name type="scientific">Prevotella amnii CRIS 21A-A</name>
    <dbReference type="NCBI Taxonomy" id="679191"/>
    <lineage>
        <taxon>Bacteria</taxon>
        <taxon>Pseudomonadati</taxon>
        <taxon>Bacteroidota</taxon>
        <taxon>Bacteroidia</taxon>
        <taxon>Bacteroidales</taxon>
        <taxon>Prevotellaceae</taxon>
        <taxon>Prevotella</taxon>
    </lineage>
</organism>
<dbReference type="AlphaFoldDB" id="E1GXQ9"/>
<sequence length="51" mass="6381">MKNVFIRLHNFIYIIPPCKDRKKNEYKKILRFYISQKHLYTKKSTPTIFYI</sequence>